<dbReference type="GO" id="GO:0006488">
    <property type="term" value="P:dolichol-linked oligosaccharide biosynthetic process"/>
    <property type="evidence" value="ECO:0007669"/>
    <property type="project" value="InterPro"/>
</dbReference>
<feature type="transmembrane region" description="Helical" evidence="5">
    <location>
        <begin position="227"/>
        <end position="245"/>
    </location>
</feature>
<organism evidence="7 8">
    <name type="scientific">Ostreococcus lucimarinus (strain CCE9901)</name>
    <dbReference type="NCBI Taxonomy" id="436017"/>
    <lineage>
        <taxon>Eukaryota</taxon>
        <taxon>Viridiplantae</taxon>
        <taxon>Chlorophyta</taxon>
        <taxon>Mamiellophyceae</taxon>
        <taxon>Mamiellales</taxon>
        <taxon>Bathycoccaceae</taxon>
        <taxon>Ostreococcus</taxon>
    </lineage>
</organism>
<dbReference type="Gramene" id="ABO99024">
    <property type="protein sequence ID" value="ABO99024"/>
    <property type="gene ID" value="OSTLU_26674"/>
</dbReference>
<dbReference type="OMA" id="EDYPANR"/>
<evidence type="ECO:0000259" key="6">
    <source>
        <dbReference type="Pfam" id="PF02544"/>
    </source>
</evidence>
<feature type="domain" description="3-oxo-5-alpha-steroid 4-dehydrogenase C-terminal" evidence="6">
    <location>
        <begin position="160"/>
        <end position="245"/>
    </location>
</feature>
<dbReference type="eggNOG" id="KOG1640">
    <property type="taxonomic scope" value="Eukaryota"/>
</dbReference>
<comment type="subcellular location">
    <subcellularLocation>
        <location evidence="1">Endomembrane system</location>
        <topology evidence="1">Multi-pass membrane protein</topology>
    </subcellularLocation>
</comment>
<evidence type="ECO:0000256" key="5">
    <source>
        <dbReference type="SAM" id="Phobius"/>
    </source>
</evidence>
<keyword evidence="8" id="KW-1185">Reference proteome</keyword>
<dbReference type="InterPro" id="IPR039698">
    <property type="entry name" value="Dfg10/SRD5A3"/>
</dbReference>
<dbReference type="STRING" id="436017.A4S587"/>
<dbReference type="PANTHER" id="PTHR14624:SF0">
    <property type="entry name" value="POLYPRENOL REDUCTASE"/>
    <property type="match status" value="1"/>
</dbReference>
<dbReference type="GO" id="GO:0003865">
    <property type="term" value="F:3-oxo-5-alpha-steroid 4-dehydrogenase activity"/>
    <property type="evidence" value="ECO:0007669"/>
    <property type="project" value="TreeGrafter"/>
</dbReference>
<dbReference type="GO" id="GO:0005783">
    <property type="term" value="C:endoplasmic reticulum"/>
    <property type="evidence" value="ECO:0007669"/>
    <property type="project" value="TreeGrafter"/>
</dbReference>
<keyword evidence="2 5" id="KW-0812">Transmembrane</keyword>
<dbReference type="InterPro" id="IPR001104">
    <property type="entry name" value="3-oxo-5_a-steroid_4-DH_C"/>
</dbReference>
<sequence length="327" mass="35071">MWDWDDDSTANVALALTWLALVTCSALVAARRDVEAARGAAARGKDGKGLKRGRAPHAWFRHFYVVGCAANARELARLWARGAATGRADARAAVVAATLFQAHCLRRLYESARVSTYGDDATMHAIVYAGGLAYYVCAPKTWAAYDCGDAAKTTLEPLETLAATALGALGVALFALGNYRQYECHVILARLREPSAPSSSARDADADVARRSRYFIPRGGWFERVSCAHYLAEIVLYLGLALIVVPTDVFLGKLSVSARPSVSSVSRASSSSAVVAARVPRLAPLALLAAVVANLACVASSHHAWYLKTFGDAYPRDRGALFPRRRG</sequence>
<evidence type="ECO:0000256" key="1">
    <source>
        <dbReference type="ARBA" id="ARBA00004127"/>
    </source>
</evidence>
<evidence type="ECO:0000256" key="2">
    <source>
        <dbReference type="ARBA" id="ARBA00022692"/>
    </source>
</evidence>
<gene>
    <name evidence="7" type="ORF">OSTLU_26674</name>
</gene>
<dbReference type="EMBL" id="CP000592">
    <property type="protein sequence ID" value="ABO99024.1"/>
    <property type="molecule type" value="Genomic_DNA"/>
</dbReference>
<dbReference type="AlphaFoldDB" id="A4S587"/>
<dbReference type="RefSeq" id="XP_001420731.1">
    <property type="nucleotide sequence ID" value="XM_001420694.1"/>
</dbReference>
<feature type="transmembrane region" description="Helical" evidence="5">
    <location>
        <begin position="12"/>
        <end position="30"/>
    </location>
</feature>
<dbReference type="GO" id="GO:0016095">
    <property type="term" value="P:polyprenol catabolic process"/>
    <property type="evidence" value="ECO:0007669"/>
    <property type="project" value="TreeGrafter"/>
</dbReference>
<keyword evidence="4 5" id="KW-0472">Membrane</keyword>
<accession>A4S587</accession>
<feature type="domain" description="3-oxo-5-alpha-steroid 4-dehydrogenase C-terminal" evidence="6">
    <location>
        <begin position="287"/>
        <end position="323"/>
    </location>
</feature>
<dbReference type="UniPathway" id="UPA00378"/>
<evidence type="ECO:0000313" key="8">
    <source>
        <dbReference type="Proteomes" id="UP000001568"/>
    </source>
</evidence>
<dbReference type="PANTHER" id="PTHR14624">
    <property type="entry name" value="DFG10 PROTEIN"/>
    <property type="match status" value="1"/>
</dbReference>
<dbReference type="GeneID" id="5004749"/>
<name>A4S587_OSTLU</name>
<protein>
    <recommendedName>
        <fullName evidence="6">3-oxo-5-alpha-steroid 4-dehydrogenase C-terminal domain-containing protein</fullName>
    </recommendedName>
</protein>
<keyword evidence="3 5" id="KW-1133">Transmembrane helix</keyword>
<evidence type="ECO:0000313" key="7">
    <source>
        <dbReference type="EMBL" id="ABO99024.1"/>
    </source>
</evidence>
<evidence type="ECO:0000256" key="4">
    <source>
        <dbReference type="ARBA" id="ARBA00023136"/>
    </source>
</evidence>
<dbReference type="Pfam" id="PF02544">
    <property type="entry name" value="Steroid_dh"/>
    <property type="match status" value="2"/>
</dbReference>
<dbReference type="KEGG" id="olu:OSTLU_26674"/>
<reference evidence="7 8" key="1">
    <citation type="journal article" date="2007" name="Proc. Natl. Acad. Sci. U.S.A.">
        <title>The tiny eukaryote Ostreococcus provides genomic insights into the paradox of plankton speciation.</title>
        <authorList>
            <person name="Palenik B."/>
            <person name="Grimwood J."/>
            <person name="Aerts A."/>
            <person name="Rouze P."/>
            <person name="Salamov A."/>
            <person name="Putnam N."/>
            <person name="Dupont C."/>
            <person name="Jorgensen R."/>
            <person name="Derelle E."/>
            <person name="Rombauts S."/>
            <person name="Zhou K."/>
            <person name="Otillar R."/>
            <person name="Merchant S.S."/>
            <person name="Podell S."/>
            <person name="Gaasterland T."/>
            <person name="Napoli C."/>
            <person name="Gendler K."/>
            <person name="Manuell A."/>
            <person name="Tai V."/>
            <person name="Vallon O."/>
            <person name="Piganeau G."/>
            <person name="Jancek S."/>
            <person name="Heijde M."/>
            <person name="Jabbari K."/>
            <person name="Bowler C."/>
            <person name="Lohr M."/>
            <person name="Robbens S."/>
            <person name="Werner G."/>
            <person name="Dubchak I."/>
            <person name="Pazour G.J."/>
            <person name="Ren Q."/>
            <person name="Paulsen I."/>
            <person name="Delwiche C."/>
            <person name="Schmutz J."/>
            <person name="Rokhsar D."/>
            <person name="Van de Peer Y."/>
            <person name="Moreau H."/>
            <person name="Grigoriev I.V."/>
        </authorList>
    </citation>
    <scope>NUCLEOTIDE SEQUENCE [LARGE SCALE GENOMIC DNA]</scope>
    <source>
        <strain evidence="7 8">CCE9901</strain>
    </source>
</reference>
<feature type="transmembrane region" description="Helical" evidence="5">
    <location>
        <begin position="285"/>
        <end position="307"/>
    </location>
</feature>
<dbReference type="Proteomes" id="UP000001568">
    <property type="component" value="Chromosome 12"/>
</dbReference>
<dbReference type="OrthoDB" id="498875at2759"/>
<dbReference type="PROSITE" id="PS50244">
    <property type="entry name" value="S5A_REDUCTASE"/>
    <property type="match status" value="1"/>
</dbReference>
<evidence type="ECO:0000256" key="3">
    <source>
        <dbReference type="ARBA" id="ARBA00022989"/>
    </source>
</evidence>
<dbReference type="HOGENOM" id="CLU_044409_2_1_1"/>
<proteinExistence type="predicted"/>